<evidence type="ECO:0000256" key="1">
    <source>
        <dbReference type="ARBA" id="ARBA00022448"/>
    </source>
</evidence>
<evidence type="ECO:0000259" key="3">
    <source>
        <dbReference type="Pfam" id="PF13906"/>
    </source>
</evidence>
<evidence type="ECO:0000313" key="5">
    <source>
        <dbReference type="Proteomes" id="UP000887013"/>
    </source>
</evidence>
<keyword evidence="2" id="KW-0472">Membrane</keyword>
<protein>
    <submittedName>
        <fullName evidence="4">Cationic amino acid transporter 4</fullName>
    </submittedName>
</protein>
<dbReference type="AlphaFoldDB" id="A0A8X6PEJ9"/>
<gene>
    <name evidence="4" type="primary">Slc7a4_0</name>
    <name evidence="4" type="ORF">NPIL_463971</name>
</gene>
<sequence length="171" mass="19631">MNLCPGLPTTYCAVIMLFLCFFLCLSICFWYTECCWWRFDSLILLCVYSLVIYSTSSPNNFCYKVPLVPFIPALSILMNLILVVNLQTASWLRMLFWLSLGLSIYLSYGVEHSKLDVIETIEPPRPRPWNFSDSASSFDARRKQGAAMRTKPPVSTTLSREFLFTNVDPLP</sequence>
<feature type="transmembrane region" description="Helical" evidence="2">
    <location>
        <begin position="38"/>
        <end position="55"/>
    </location>
</feature>
<feature type="transmembrane region" description="Helical" evidence="2">
    <location>
        <begin position="12"/>
        <end position="32"/>
    </location>
</feature>
<keyword evidence="2" id="KW-1133">Transmembrane helix</keyword>
<reference evidence="4" key="1">
    <citation type="submission" date="2020-08" db="EMBL/GenBank/DDBJ databases">
        <title>Multicomponent nature underlies the extraordinary mechanical properties of spider dragline silk.</title>
        <authorList>
            <person name="Kono N."/>
            <person name="Nakamura H."/>
            <person name="Mori M."/>
            <person name="Yoshida Y."/>
            <person name="Ohtoshi R."/>
            <person name="Malay A.D."/>
            <person name="Moran D.A.P."/>
            <person name="Tomita M."/>
            <person name="Numata K."/>
            <person name="Arakawa K."/>
        </authorList>
    </citation>
    <scope>NUCLEOTIDE SEQUENCE</scope>
</reference>
<dbReference type="OrthoDB" id="6507024at2759"/>
<name>A0A8X6PEJ9_NEPPI</name>
<accession>A0A8X6PEJ9</accession>
<keyword evidence="2" id="KW-0812">Transmembrane</keyword>
<evidence type="ECO:0000313" key="4">
    <source>
        <dbReference type="EMBL" id="GFT63229.1"/>
    </source>
</evidence>
<proteinExistence type="predicted"/>
<comment type="caution">
    <text evidence="4">The sequence shown here is derived from an EMBL/GenBank/DDBJ whole genome shotgun (WGS) entry which is preliminary data.</text>
</comment>
<feature type="domain" description="Cationic amino acid transporter C-terminal" evidence="3">
    <location>
        <begin position="63"/>
        <end position="113"/>
    </location>
</feature>
<keyword evidence="1" id="KW-0813">Transport</keyword>
<dbReference type="Pfam" id="PF13906">
    <property type="entry name" value="AA_permease_C"/>
    <property type="match status" value="1"/>
</dbReference>
<dbReference type="GO" id="GO:0005886">
    <property type="term" value="C:plasma membrane"/>
    <property type="evidence" value="ECO:0007669"/>
    <property type="project" value="TreeGrafter"/>
</dbReference>
<dbReference type="PANTHER" id="PTHR43243">
    <property type="entry name" value="INNER MEMBRANE TRANSPORTER YGJI-RELATED"/>
    <property type="match status" value="1"/>
</dbReference>
<dbReference type="Proteomes" id="UP000887013">
    <property type="component" value="Unassembled WGS sequence"/>
</dbReference>
<dbReference type="InterPro" id="IPR029485">
    <property type="entry name" value="CAT_C"/>
</dbReference>
<dbReference type="GO" id="GO:0015171">
    <property type="term" value="F:amino acid transmembrane transporter activity"/>
    <property type="evidence" value="ECO:0007669"/>
    <property type="project" value="TreeGrafter"/>
</dbReference>
<keyword evidence="5" id="KW-1185">Reference proteome</keyword>
<evidence type="ECO:0000256" key="2">
    <source>
        <dbReference type="SAM" id="Phobius"/>
    </source>
</evidence>
<dbReference type="PANTHER" id="PTHR43243:SF4">
    <property type="entry name" value="CATIONIC AMINO ACID TRANSPORTER 4"/>
    <property type="match status" value="1"/>
</dbReference>
<feature type="transmembrane region" description="Helical" evidence="2">
    <location>
        <begin position="67"/>
        <end position="84"/>
    </location>
</feature>
<dbReference type="EMBL" id="BMAW01068192">
    <property type="protein sequence ID" value="GFT63229.1"/>
    <property type="molecule type" value="Genomic_DNA"/>
</dbReference>
<organism evidence="4 5">
    <name type="scientific">Nephila pilipes</name>
    <name type="common">Giant wood spider</name>
    <name type="synonym">Nephila maculata</name>
    <dbReference type="NCBI Taxonomy" id="299642"/>
    <lineage>
        <taxon>Eukaryota</taxon>
        <taxon>Metazoa</taxon>
        <taxon>Ecdysozoa</taxon>
        <taxon>Arthropoda</taxon>
        <taxon>Chelicerata</taxon>
        <taxon>Arachnida</taxon>
        <taxon>Araneae</taxon>
        <taxon>Araneomorphae</taxon>
        <taxon>Entelegynae</taxon>
        <taxon>Araneoidea</taxon>
        <taxon>Nephilidae</taxon>
        <taxon>Nephila</taxon>
    </lineage>
</organism>